<gene>
    <name evidence="2" type="ORF">ACFQY0_20425</name>
</gene>
<evidence type="ECO:0000313" key="3">
    <source>
        <dbReference type="Proteomes" id="UP001596472"/>
    </source>
</evidence>
<accession>A0ABW2LAS9</accession>
<name>A0ABW2LAS9_9BACT</name>
<dbReference type="Proteomes" id="UP001596472">
    <property type="component" value="Unassembled WGS sequence"/>
</dbReference>
<keyword evidence="3" id="KW-1185">Reference proteome</keyword>
<comment type="caution">
    <text evidence="2">The sequence shown here is derived from an EMBL/GenBank/DDBJ whole genome shotgun (WGS) entry which is preliminary data.</text>
</comment>
<evidence type="ECO:0008006" key="4">
    <source>
        <dbReference type="Google" id="ProtNLM"/>
    </source>
</evidence>
<evidence type="ECO:0000256" key="1">
    <source>
        <dbReference type="SAM" id="MobiDB-lite"/>
    </source>
</evidence>
<feature type="region of interest" description="Disordered" evidence="1">
    <location>
        <begin position="63"/>
        <end position="164"/>
    </location>
</feature>
<dbReference type="RefSeq" id="WP_379716637.1">
    <property type="nucleotide sequence ID" value="NZ_JBHTBS010000020.1"/>
</dbReference>
<proteinExistence type="predicted"/>
<organism evidence="2 3">
    <name type="scientific">Haloferula chungangensis</name>
    <dbReference type="NCBI Taxonomy" id="1048331"/>
    <lineage>
        <taxon>Bacteria</taxon>
        <taxon>Pseudomonadati</taxon>
        <taxon>Verrucomicrobiota</taxon>
        <taxon>Verrucomicrobiia</taxon>
        <taxon>Verrucomicrobiales</taxon>
        <taxon>Verrucomicrobiaceae</taxon>
        <taxon>Haloferula</taxon>
    </lineage>
</organism>
<dbReference type="EMBL" id="JBHTBS010000020">
    <property type="protein sequence ID" value="MFC7339569.1"/>
    <property type="molecule type" value="Genomic_DNA"/>
</dbReference>
<evidence type="ECO:0000313" key="2">
    <source>
        <dbReference type="EMBL" id="MFC7339569.1"/>
    </source>
</evidence>
<protein>
    <recommendedName>
        <fullName evidence="4">Glycine zipper 2TM domain-containing protein</fullName>
    </recommendedName>
</protein>
<sequence length="164" mass="17178">MNALRFFALAGAGLMIPISSCSSYQQQAGVIGGLAGAGLGAAFGDDHQDAVAGALVGAAVGAGGAALHEKSRQNPAQDTRQYERYGIPPDQPQPPPVRQGIHEPQLSPAVDPEPPTSSYPVARRTDHPHEVESPYPPNHRINVEGFSSGQLAKDPKSGKIFRIP</sequence>
<reference evidence="3" key="1">
    <citation type="journal article" date="2019" name="Int. J. Syst. Evol. Microbiol.">
        <title>The Global Catalogue of Microorganisms (GCM) 10K type strain sequencing project: providing services to taxonomists for standard genome sequencing and annotation.</title>
        <authorList>
            <consortium name="The Broad Institute Genomics Platform"/>
            <consortium name="The Broad Institute Genome Sequencing Center for Infectious Disease"/>
            <person name="Wu L."/>
            <person name="Ma J."/>
        </authorList>
    </citation>
    <scope>NUCLEOTIDE SEQUENCE [LARGE SCALE GENOMIC DNA]</scope>
    <source>
        <strain evidence="3">CGMCC 4.1467</strain>
    </source>
</reference>
<feature type="compositionally biased region" description="Basic and acidic residues" evidence="1">
    <location>
        <begin position="123"/>
        <end position="132"/>
    </location>
</feature>